<evidence type="ECO:0000256" key="1">
    <source>
        <dbReference type="SAM" id="MobiDB-lite"/>
    </source>
</evidence>
<dbReference type="OrthoDB" id="5407894at2759"/>
<dbReference type="AlphaFoldDB" id="A0A6A6UM41"/>
<feature type="compositionally biased region" description="Polar residues" evidence="1">
    <location>
        <begin position="116"/>
        <end position="126"/>
    </location>
</feature>
<name>A0A6A6UM41_9PEZI</name>
<protein>
    <submittedName>
        <fullName evidence="2">Uncharacterized protein</fullName>
    </submittedName>
</protein>
<feature type="region of interest" description="Disordered" evidence="1">
    <location>
        <begin position="311"/>
        <end position="332"/>
    </location>
</feature>
<feature type="region of interest" description="Disordered" evidence="1">
    <location>
        <begin position="104"/>
        <end position="126"/>
    </location>
</feature>
<accession>A0A6A6UM41</accession>
<proteinExistence type="predicted"/>
<keyword evidence="3" id="KW-1185">Reference proteome</keyword>
<gene>
    <name evidence="2" type="ORF">BT63DRAFT_153884</name>
</gene>
<dbReference type="EMBL" id="MU004231">
    <property type="protein sequence ID" value="KAF2673345.1"/>
    <property type="molecule type" value="Genomic_DNA"/>
</dbReference>
<reference evidence="2" key="1">
    <citation type="journal article" date="2020" name="Stud. Mycol.">
        <title>101 Dothideomycetes genomes: a test case for predicting lifestyles and emergence of pathogens.</title>
        <authorList>
            <person name="Haridas S."/>
            <person name="Albert R."/>
            <person name="Binder M."/>
            <person name="Bloem J."/>
            <person name="Labutti K."/>
            <person name="Salamov A."/>
            <person name="Andreopoulos B."/>
            <person name="Baker S."/>
            <person name="Barry K."/>
            <person name="Bills G."/>
            <person name="Bluhm B."/>
            <person name="Cannon C."/>
            <person name="Castanera R."/>
            <person name="Culley D."/>
            <person name="Daum C."/>
            <person name="Ezra D."/>
            <person name="Gonzalez J."/>
            <person name="Henrissat B."/>
            <person name="Kuo A."/>
            <person name="Liang C."/>
            <person name="Lipzen A."/>
            <person name="Lutzoni F."/>
            <person name="Magnuson J."/>
            <person name="Mondo S."/>
            <person name="Nolan M."/>
            <person name="Ohm R."/>
            <person name="Pangilinan J."/>
            <person name="Park H.-J."/>
            <person name="Ramirez L."/>
            <person name="Alfaro M."/>
            <person name="Sun H."/>
            <person name="Tritt A."/>
            <person name="Yoshinaga Y."/>
            <person name="Zwiers L.-H."/>
            <person name="Turgeon B."/>
            <person name="Goodwin S."/>
            <person name="Spatafora J."/>
            <person name="Crous P."/>
            <person name="Grigoriev I."/>
        </authorList>
    </citation>
    <scope>NUCLEOTIDE SEQUENCE</scope>
    <source>
        <strain evidence="2">CBS 115976</strain>
    </source>
</reference>
<evidence type="ECO:0000313" key="3">
    <source>
        <dbReference type="Proteomes" id="UP000799302"/>
    </source>
</evidence>
<dbReference type="Proteomes" id="UP000799302">
    <property type="component" value="Unassembled WGS sequence"/>
</dbReference>
<evidence type="ECO:0000313" key="2">
    <source>
        <dbReference type="EMBL" id="KAF2673345.1"/>
    </source>
</evidence>
<sequence length="378" mass="42199">MAVTTIRPRLDDSAHSSLRILTHALPAPSNEGFAFPTIISEVQSPLSPERTTWISHWHAVSGRFNLSQLPTTPPTTPAPPHEGEDYFTTKVFDSAVAVPDYQSMETGRPKLPGSVPSITTPRPAVQPSTVHISITERYIPPASATEFINLFDPASGRSLLSDRLVELSDRSGMLTFVYPTREGGRTFLRHYLGKCLDPLLRKMMIVRQLDADVCQRIGDMRAVASMPTYDELKARMQAYCNQITTSTGQNTTIGNKFKGKTGGRVQYSLVYSTRNNVVLAPEVWSDWWCRQEKPRIRDTFDTWIRNHPNRDRAASAASANKPVNYRTRLRDDPSEGGSMSYILEVLEGVKRSAPEKARELEPVGIEIGVFVIKKQGVQ</sequence>
<organism evidence="2 3">
    <name type="scientific">Microthyrium microscopicum</name>
    <dbReference type="NCBI Taxonomy" id="703497"/>
    <lineage>
        <taxon>Eukaryota</taxon>
        <taxon>Fungi</taxon>
        <taxon>Dikarya</taxon>
        <taxon>Ascomycota</taxon>
        <taxon>Pezizomycotina</taxon>
        <taxon>Dothideomycetes</taxon>
        <taxon>Dothideomycetes incertae sedis</taxon>
        <taxon>Microthyriales</taxon>
        <taxon>Microthyriaceae</taxon>
        <taxon>Microthyrium</taxon>
    </lineage>
</organism>